<comment type="caution">
    <text evidence="3">The sequence shown here is derived from an EMBL/GenBank/DDBJ whole genome shotgun (WGS) entry which is preliminary data.</text>
</comment>
<evidence type="ECO:0000256" key="2">
    <source>
        <dbReference type="SAM" id="MobiDB-lite"/>
    </source>
</evidence>
<dbReference type="InterPro" id="IPR036388">
    <property type="entry name" value="WH-like_DNA-bd_sf"/>
</dbReference>
<dbReference type="GO" id="GO:0003677">
    <property type="term" value="F:DNA binding"/>
    <property type="evidence" value="ECO:0007669"/>
    <property type="project" value="InterPro"/>
</dbReference>
<gene>
    <name evidence="3" type="ORF">S06H3_15602</name>
</gene>
<reference evidence="3" key="1">
    <citation type="journal article" date="2014" name="Front. Microbiol.">
        <title>High frequency of phylogenetically diverse reductive dehalogenase-homologous genes in deep subseafloor sedimentary metagenomes.</title>
        <authorList>
            <person name="Kawai M."/>
            <person name="Futagami T."/>
            <person name="Toyoda A."/>
            <person name="Takaki Y."/>
            <person name="Nishi S."/>
            <person name="Hori S."/>
            <person name="Arai W."/>
            <person name="Tsubouchi T."/>
            <person name="Morono Y."/>
            <person name="Uchiyama I."/>
            <person name="Ito T."/>
            <person name="Fujiyama A."/>
            <person name="Inagaki F."/>
            <person name="Takami H."/>
        </authorList>
    </citation>
    <scope>NUCLEOTIDE SEQUENCE</scope>
    <source>
        <strain evidence="3">Expedition CK06-06</strain>
    </source>
</reference>
<organism evidence="3">
    <name type="scientific">marine sediment metagenome</name>
    <dbReference type="NCBI Taxonomy" id="412755"/>
    <lineage>
        <taxon>unclassified sequences</taxon>
        <taxon>metagenomes</taxon>
        <taxon>ecological metagenomes</taxon>
    </lineage>
</organism>
<feature type="region of interest" description="Disordered" evidence="2">
    <location>
        <begin position="93"/>
        <end position="116"/>
    </location>
</feature>
<dbReference type="SUPFAM" id="SSF46689">
    <property type="entry name" value="Homeodomain-like"/>
    <property type="match status" value="1"/>
</dbReference>
<evidence type="ECO:0008006" key="4">
    <source>
        <dbReference type="Google" id="ProtNLM"/>
    </source>
</evidence>
<dbReference type="Pfam" id="PF01527">
    <property type="entry name" value="HTH_Tnp_1"/>
    <property type="match status" value="1"/>
</dbReference>
<name>X1M9D7_9ZZZZ</name>
<feature type="compositionally biased region" description="Basic and acidic residues" evidence="2">
    <location>
        <begin position="93"/>
        <end position="110"/>
    </location>
</feature>
<sequence length="116" mass="13676">MRERRSFSNDFKKQVVESIVSGSATQAELAREYRISPVMINRWKKDYKKGKFFESVSSHDMARLELRIRELERLVGRLTLENEILKKARDLNTKEKKDDLSIVTSRDWEQSKGGVR</sequence>
<evidence type="ECO:0000313" key="3">
    <source>
        <dbReference type="EMBL" id="GAI11315.1"/>
    </source>
</evidence>
<protein>
    <recommendedName>
        <fullName evidence="4">HTH psq-type domain-containing protein</fullName>
    </recommendedName>
</protein>
<dbReference type="GO" id="GO:0006313">
    <property type="term" value="P:DNA transposition"/>
    <property type="evidence" value="ECO:0007669"/>
    <property type="project" value="InterPro"/>
</dbReference>
<dbReference type="AlphaFoldDB" id="X1M9D7"/>
<accession>X1M9D7</accession>
<feature type="coiled-coil region" evidence="1">
    <location>
        <begin position="61"/>
        <end position="88"/>
    </location>
</feature>
<evidence type="ECO:0000256" key="1">
    <source>
        <dbReference type="SAM" id="Coils"/>
    </source>
</evidence>
<dbReference type="GO" id="GO:0004803">
    <property type="term" value="F:transposase activity"/>
    <property type="evidence" value="ECO:0007669"/>
    <property type="project" value="InterPro"/>
</dbReference>
<dbReference type="Gene3D" id="1.10.10.10">
    <property type="entry name" value="Winged helix-like DNA-binding domain superfamily/Winged helix DNA-binding domain"/>
    <property type="match status" value="1"/>
</dbReference>
<dbReference type="EMBL" id="BARV01007684">
    <property type="protein sequence ID" value="GAI11315.1"/>
    <property type="molecule type" value="Genomic_DNA"/>
</dbReference>
<keyword evidence="1" id="KW-0175">Coiled coil</keyword>
<dbReference type="InterPro" id="IPR002514">
    <property type="entry name" value="Transposase_8"/>
</dbReference>
<proteinExistence type="predicted"/>
<dbReference type="InterPro" id="IPR009057">
    <property type="entry name" value="Homeodomain-like_sf"/>
</dbReference>